<dbReference type="GO" id="GO:0032259">
    <property type="term" value="P:methylation"/>
    <property type="evidence" value="ECO:0007669"/>
    <property type="project" value="UniProtKB-KW"/>
</dbReference>
<dbReference type="GO" id="GO:0008270">
    <property type="term" value="F:zinc ion binding"/>
    <property type="evidence" value="ECO:0007669"/>
    <property type="project" value="InterPro"/>
</dbReference>
<sequence length="380" mass="42117">MKHDKIDAGTKAKPPFHADHVGSFLRPRALIEARDARQAGTIDAAALRAVEDEAIRDIAAYQESLGLKAITDGEFRRKFFHTDFLLQLDGIEEQGGMEVQFQNAIGKDVHFAPPKMVVVGKIAHARPIQRADYEYLASVTRETAKVTIPSPTMLHFRAGREGISEAVYPDMKDFFADVASAYQEEVADLAAAGCRYLQLDDTNLAYLCDDKQRENARKRGLDPDDLPRHYAKMINDALATAPADMFTAMHLCRGNFRSSWAAEGGYEPVAEIMFNEVGIDSFLLEYDDARSGDFAPLRFVPKGKQVVLGLVTTKLGELETRDEILRRIEEAAKFCPIDQLALSPQCGFASTVHGNDIAFEQQTAKMQLVMDVAAEVWGAD</sequence>
<dbReference type="GO" id="GO:0009086">
    <property type="term" value="P:methionine biosynthetic process"/>
    <property type="evidence" value="ECO:0007669"/>
    <property type="project" value="InterPro"/>
</dbReference>
<dbReference type="AlphaFoldDB" id="A0A9X1IQA0"/>
<dbReference type="PANTHER" id="PTHR43844:SF1">
    <property type="entry name" value="METHIONINE SYNTHASE"/>
    <property type="match status" value="1"/>
</dbReference>
<dbReference type="Gene3D" id="3.20.20.210">
    <property type="match status" value="1"/>
</dbReference>
<dbReference type="InterPro" id="IPR002629">
    <property type="entry name" value="Met_Synth_C/arc"/>
</dbReference>
<name>A0A9X1IQA0_9SPHN</name>
<evidence type="ECO:0000313" key="2">
    <source>
        <dbReference type="EMBL" id="MBT2186524.1"/>
    </source>
</evidence>
<reference evidence="2" key="1">
    <citation type="submission" date="2021-05" db="EMBL/GenBank/DDBJ databases">
        <title>Genome of Sphingobium sp. strain.</title>
        <authorList>
            <person name="Fan R."/>
        </authorList>
    </citation>
    <scope>NUCLEOTIDE SEQUENCE</scope>
    <source>
        <strain evidence="2">H33</strain>
    </source>
</reference>
<keyword evidence="2" id="KW-0808">Transferase</keyword>
<comment type="caution">
    <text evidence="2">The sequence shown here is derived from an EMBL/GenBank/DDBJ whole genome shotgun (WGS) entry which is preliminary data.</text>
</comment>
<accession>A0A9X1IQA0</accession>
<dbReference type="EC" id="2.1.1.14" evidence="2"/>
<keyword evidence="3" id="KW-1185">Reference proteome</keyword>
<organism evidence="2 3">
    <name type="scientific">Sphingobium nicotianae</name>
    <dbReference type="NCBI Taxonomy" id="2782607"/>
    <lineage>
        <taxon>Bacteria</taxon>
        <taxon>Pseudomonadati</taxon>
        <taxon>Pseudomonadota</taxon>
        <taxon>Alphaproteobacteria</taxon>
        <taxon>Sphingomonadales</taxon>
        <taxon>Sphingomonadaceae</taxon>
        <taxon>Sphingobium</taxon>
    </lineage>
</organism>
<dbReference type="NCBIfam" id="NF005085">
    <property type="entry name" value="PRK06520.1"/>
    <property type="match status" value="1"/>
</dbReference>
<keyword evidence="2" id="KW-0489">Methyltransferase</keyword>
<dbReference type="PANTHER" id="PTHR43844">
    <property type="entry name" value="METHIONINE SYNTHASE"/>
    <property type="match status" value="1"/>
</dbReference>
<evidence type="ECO:0000313" key="3">
    <source>
        <dbReference type="Proteomes" id="UP001138757"/>
    </source>
</evidence>
<protein>
    <submittedName>
        <fullName evidence="2">5-methyltetrahydropteroyltriglutamate--homocysteine S-methyltransferase</fullName>
        <ecNumber evidence="2">2.1.1.14</ecNumber>
    </submittedName>
</protein>
<dbReference type="CDD" id="cd03311">
    <property type="entry name" value="CIMS_C_terminal_like"/>
    <property type="match status" value="1"/>
</dbReference>
<dbReference type="SUPFAM" id="SSF51726">
    <property type="entry name" value="UROD/MetE-like"/>
    <property type="match status" value="1"/>
</dbReference>
<proteinExistence type="predicted"/>
<dbReference type="Pfam" id="PF01717">
    <property type="entry name" value="Meth_synt_2"/>
    <property type="match status" value="1"/>
</dbReference>
<evidence type="ECO:0000259" key="1">
    <source>
        <dbReference type="Pfam" id="PF01717"/>
    </source>
</evidence>
<dbReference type="EMBL" id="JAHGAW010000003">
    <property type="protein sequence ID" value="MBT2186524.1"/>
    <property type="molecule type" value="Genomic_DNA"/>
</dbReference>
<dbReference type="Proteomes" id="UP001138757">
    <property type="component" value="Unassembled WGS sequence"/>
</dbReference>
<gene>
    <name evidence="2" type="ORF">KK488_06135</name>
</gene>
<dbReference type="GO" id="GO:0003871">
    <property type="term" value="F:5-methyltetrahydropteroyltriglutamate-homocysteine S-methyltransferase activity"/>
    <property type="evidence" value="ECO:0007669"/>
    <property type="project" value="UniProtKB-EC"/>
</dbReference>
<dbReference type="RefSeq" id="WP_214622253.1">
    <property type="nucleotide sequence ID" value="NZ_JAHGAW010000003.1"/>
</dbReference>
<feature type="domain" description="Cobalamin-independent methionine synthase MetE C-terminal/archaeal" evidence="1">
    <location>
        <begin position="20"/>
        <end position="351"/>
    </location>
</feature>
<dbReference type="InterPro" id="IPR038071">
    <property type="entry name" value="UROD/MetE-like_sf"/>
</dbReference>